<sequence length="42" mass="4652">MGVLSWLTVININDRYMGNKCDRMIADSLAISNSNSITGCHH</sequence>
<dbReference type="RefSeq" id="WP_273249132.1">
    <property type="nucleotide sequence ID" value="NZ_JBBWYZ010000002.1"/>
</dbReference>
<evidence type="ECO:0008006" key="3">
    <source>
        <dbReference type="Google" id="ProtNLM"/>
    </source>
</evidence>
<protein>
    <recommendedName>
        <fullName evidence="3">Transposase</fullName>
    </recommendedName>
</protein>
<accession>A0ABU9EF35</accession>
<evidence type="ECO:0000313" key="1">
    <source>
        <dbReference type="EMBL" id="MEK9510543.1"/>
    </source>
</evidence>
<gene>
    <name evidence="1" type="ORF">AAEJ74_02245</name>
</gene>
<proteinExistence type="predicted"/>
<dbReference type="EMBL" id="JBBWYZ010000002">
    <property type="protein sequence ID" value="MEK9510543.1"/>
    <property type="molecule type" value="Genomic_DNA"/>
</dbReference>
<name>A0ABU9EF35_LIMFS</name>
<evidence type="ECO:0000313" key="2">
    <source>
        <dbReference type="Proteomes" id="UP001387447"/>
    </source>
</evidence>
<organism evidence="1 2">
    <name type="scientific">Limnospira fusiformis PMC 851.14</name>
    <dbReference type="NCBI Taxonomy" id="2219512"/>
    <lineage>
        <taxon>Bacteria</taxon>
        <taxon>Bacillati</taxon>
        <taxon>Cyanobacteriota</taxon>
        <taxon>Cyanophyceae</taxon>
        <taxon>Oscillatoriophycideae</taxon>
        <taxon>Oscillatoriales</taxon>
        <taxon>Sirenicapillariaceae</taxon>
        <taxon>Limnospira</taxon>
    </lineage>
</organism>
<keyword evidence="2" id="KW-1185">Reference proteome</keyword>
<reference evidence="1 2" key="1">
    <citation type="journal article" date="2024" name="Front. Microbiol.">
        <title>Transcriptomic insights into the dominance of two phototrophs throughout the water column of a tropical hypersaline-alkaline crater lake (Dziani Dzaha, Mayotte).</title>
        <authorList>
            <person name="Duperron S."/>
            <person name="Halary S."/>
            <person name="Bouly J.-P."/>
            <person name="Roussel T."/>
            <person name="Hugoni M."/>
            <person name="Bruto M."/>
            <person name="Oger P."/>
            <person name="Duval C."/>
            <person name="Woo A."/>
            <person name="Jezequiel D."/>
            <person name="Ader M."/>
            <person name="Leboulanger C."/>
            <person name="Agogue H."/>
            <person name="Grossi V."/>
            <person name="Trousselier M."/>
            <person name="Bernard C."/>
        </authorList>
    </citation>
    <scope>NUCLEOTIDE SEQUENCE [LARGE SCALE GENOMIC DNA]</scope>
    <source>
        <strain evidence="1 2">PMC 851.14</strain>
    </source>
</reference>
<dbReference type="Proteomes" id="UP001387447">
    <property type="component" value="Unassembled WGS sequence"/>
</dbReference>
<comment type="caution">
    <text evidence="1">The sequence shown here is derived from an EMBL/GenBank/DDBJ whole genome shotgun (WGS) entry which is preliminary data.</text>
</comment>